<dbReference type="Pfam" id="PF04424">
    <property type="entry name" value="MINDY_DUB"/>
    <property type="match status" value="1"/>
</dbReference>
<dbReference type="Proteomes" id="UP000813444">
    <property type="component" value="Unassembled WGS sequence"/>
</dbReference>
<evidence type="ECO:0000313" key="4">
    <source>
        <dbReference type="Proteomes" id="UP000813444"/>
    </source>
</evidence>
<feature type="domain" description="MINDY deubiquitinase" evidence="2">
    <location>
        <begin position="166"/>
        <end position="443"/>
    </location>
</feature>
<keyword evidence="4" id="KW-1185">Reference proteome</keyword>
<name>A0A8K0WTM7_9HYPO</name>
<feature type="region of interest" description="Disordered" evidence="1">
    <location>
        <begin position="1"/>
        <end position="86"/>
    </location>
</feature>
<sequence>MLAKLSLHEATKSNEQTASVFDDVKQDPWTSAPPPPPQVPRQSTSAGSPNLISFAPEDEPGWERASSEAAPVRPSPPVSDWGKEQPVWDDLGLSEQSAKGAVLGVDAGQAARFDDWNLVDAEPSSRGSPSVTPLGDDDTKPELPPRTLGESSRWVPTRQAVDANTETYQIKNIEWHDLSAAKNPRVSPILVQNANGPCPLVALVNALTMTTPAEEPDVALVQVLRSREQVSLNLLLDAVFDELMSSRRTGSGDALPDVSDLYAFLLSLHTGMNVNPRFIPTTQNTHEMGLYATFSIPLIHGWLAAPSDPVYEALERQAASYEDVQNLLFREEELEDRLVNSESGLSESEQQLYQDIITIKSFLSTSATQLTHWGIEVIGKAIRPGTFAILFRNDHFSTLYCHPETKQLLTLVTDAGYRSHEDVVWESLVDVNGERTEFFSGNF</sequence>
<dbReference type="InterPro" id="IPR033979">
    <property type="entry name" value="MINDY_domain"/>
</dbReference>
<dbReference type="PANTHER" id="PTHR18063:SF6">
    <property type="entry name" value="UBIQUITIN CARBOXYL-TERMINAL HYDROLASE"/>
    <property type="match status" value="1"/>
</dbReference>
<dbReference type="AlphaFoldDB" id="A0A8K0WTM7"/>
<dbReference type="GO" id="GO:0005829">
    <property type="term" value="C:cytosol"/>
    <property type="evidence" value="ECO:0007669"/>
    <property type="project" value="TreeGrafter"/>
</dbReference>
<dbReference type="GO" id="GO:0004843">
    <property type="term" value="F:cysteine-type deubiquitinase activity"/>
    <property type="evidence" value="ECO:0007669"/>
    <property type="project" value="InterPro"/>
</dbReference>
<evidence type="ECO:0000313" key="3">
    <source>
        <dbReference type="EMBL" id="KAH7320738.1"/>
    </source>
</evidence>
<reference evidence="3" key="1">
    <citation type="journal article" date="2021" name="Nat. Commun.">
        <title>Genetic determinants of endophytism in the Arabidopsis root mycobiome.</title>
        <authorList>
            <person name="Mesny F."/>
            <person name="Miyauchi S."/>
            <person name="Thiergart T."/>
            <person name="Pickel B."/>
            <person name="Atanasova L."/>
            <person name="Karlsson M."/>
            <person name="Huettel B."/>
            <person name="Barry K.W."/>
            <person name="Haridas S."/>
            <person name="Chen C."/>
            <person name="Bauer D."/>
            <person name="Andreopoulos W."/>
            <person name="Pangilinan J."/>
            <person name="LaButti K."/>
            <person name="Riley R."/>
            <person name="Lipzen A."/>
            <person name="Clum A."/>
            <person name="Drula E."/>
            <person name="Henrissat B."/>
            <person name="Kohler A."/>
            <person name="Grigoriev I.V."/>
            <person name="Martin F.M."/>
            <person name="Hacquard S."/>
        </authorList>
    </citation>
    <scope>NUCLEOTIDE SEQUENCE</scope>
    <source>
        <strain evidence="3">MPI-CAGE-CH-0235</strain>
    </source>
</reference>
<dbReference type="OrthoDB" id="10261212at2759"/>
<comment type="caution">
    <text evidence="3">The sequence shown here is derived from an EMBL/GenBank/DDBJ whole genome shotgun (WGS) entry which is preliminary data.</text>
</comment>
<feature type="compositionally biased region" description="Polar residues" evidence="1">
    <location>
        <begin position="40"/>
        <end position="51"/>
    </location>
</feature>
<accession>A0A8K0WTM7</accession>
<organism evidence="3 4">
    <name type="scientific">Stachybotrys elegans</name>
    <dbReference type="NCBI Taxonomy" id="80388"/>
    <lineage>
        <taxon>Eukaryota</taxon>
        <taxon>Fungi</taxon>
        <taxon>Dikarya</taxon>
        <taxon>Ascomycota</taxon>
        <taxon>Pezizomycotina</taxon>
        <taxon>Sordariomycetes</taxon>
        <taxon>Hypocreomycetidae</taxon>
        <taxon>Hypocreales</taxon>
        <taxon>Stachybotryaceae</taxon>
        <taxon>Stachybotrys</taxon>
    </lineage>
</organism>
<feature type="region of interest" description="Disordered" evidence="1">
    <location>
        <begin position="119"/>
        <end position="153"/>
    </location>
</feature>
<protein>
    <recommendedName>
        <fullName evidence="2">MINDY deubiquitinase domain-containing protein</fullName>
    </recommendedName>
</protein>
<proteinExistence type="predicted"/>
<dbReference type="GO" id="GO:1990380">
    <property type="term" value="F:K48-linked deubiquitinase activity"/>
    <property type="evidence" value="ECO:0007669"/>
    <property type="project" value="InterPro"/>
</dbReference>
<dbReference type="InterPro" id="IPR007518">
    <property type="entry name" value="MINDY"/>
</dbReference>
<evidence type="ECO:0000259" key="2">
    <source>
        <dbReference type="Pfam" id="PF04424"/>
    </source>
</evidence>
<dbReference type="GO" id="GO:0016807">
    <property type="term" value="F:cysteine-type carboxypeptidase activity"/>
    <property type="evidence" value="ECO:0007669"/>
    <property type="project" value="TreeGrafter"/>
</dbReference>
<dbReference type="GO" id="GO:0071944">
    <property type="term" value="C:cell periphery"/>
    <property type="evidence" value="ECO:0007669"/>
    <property type="project" value="TreeGrafter"/>
</dbReference>
<feature type="non-terminal residue" evidence="3">
    <location>
        <position position="443"/>
    </location>
</feature>
<dbReference type="PANTHER" id="PTHR18063">
    <property type="entry name" value="NF-E2 INDUCIBLE PROTEIN"/>
    <property type="match status" value="1"/>
</dbReference>
<evidence type="ECO:0000256" key="1">
    <source>
        <dbReference type="SAM" id="MobiDB-lite"/>
    </source>
</evidence>
<feature type="compositionally biased region" description="Basic and acidic residues" evidence="1">
    <location>
        <begin position="1"/>
        <end position="12"/>
    </location>
</feature>
<dbReference type="EMBL" id="JAGPNK010000005">
    <property type="protein sequence ID" value="KAH7320738.1"/>
    <property type="molecule type" value="Genomic_DNA"/>
</dbReference>
<gene>
    <name evidence="3" type="ORF">B0I35DRAFT_351242</name>
</gene>
<dbReference type="GO" id="GO:0071108">
    <property type="term" value="P:protein K48-linked deubiquitination"/>
    <property type="evidence" value="ECO:0007669"/>
    <property type="project" value="TreeGrafter"/>
</dbReference>